<dbReference type="InterPro" id="IPR006640">
    <property type="entry name" value="SprT-like_domain"/>
</dbReference>
<dbReference type="EMBL" id="MDYN01000001">
    <property type="protein sequence ID" value="OQD91046.1"/>
    <property type="molecule type" value="Genomic_DNA"/>
</dbReference>
<dbReference type="PANTHER" id="PTHR23099">
    <property type="entry name" value="TRANSCRIPTIONAL REGULATOR"/>
    <property type="match status" value="1"/>
</dbReference>
<feature type="compositionally biased region" description="Basic and acidic residues" evidence="1">
    <location>
        <begin position="404"/>
        <end position="435"/>
    </location>
</feature>
<keyword evidence="4" id="KW-1185">Reference proteome</keyword>
<feature type="compositionally biased region" description="Acidic residues" evidence="1">
    <location>
        <begin position="144"/>
        <end position="158"/>
    </location>
</feature>
<dbReference type="Proteomes" id="UP000191672">
    <property type="component" value="Unassembled WGS sequence"/>
</dbReference>
<proteinExistence type="predicted"/>
<reference evidence="4" key="1">
    <citation type="journal article" date="2017" name="Nat. Microbiol.">
        <title>Global analysis of biosynthetic gene clusters reveals vast potential of secondary metabolite production in Penicillium species.</title>
        <authorList>
            <person name="Nielsen J.C."/>
            <person name="Grijseels S."/>
            <person name="Prigent S."/>
            <person name="Ji B."/>
            <person name="Dainat J."/>
            <person name="Nielsen K.F."/>
            <person name="Frisvad J.C."/>
            <person name="Workman M."/>
            <person name="Nielsen J."/>
        </authorList>
    </citation>
    <scope>NUCLEOTIDE SEQUENCE [LARGE SCALE GENOMIC DNA]</scope>
    <source>
        <strain evidence="4">IBT 31811</strain>
    </source>
</reference>
<feature type="domain" description="SprT-like" evidence="2">
    <location>
        <begin position="446"/>
        <end position="611"/>
    </location>
</feature>
<evidence type="ECO:0000313" key="3">
    <source>
        <dbReference type="EMBL" id="OQD91046.1"/>
    </source>
</evidence>
<evidence type="ECO:0000313" key="4">
    <source>
        <dbReference type="Proteomes" id="UP000191672"/>
    </source>
</evidence>
<gene>
    <name evidence="3" type="ORF">PENANT_c001G02560</name>
</gene>
<feature type="compositionally biased region" description="Polar residues" evidence="1">
    <location>
        <begin position="182"/>
        <end position="191"/>
    </location>
</feature>
<feature type="compositionally biased region" description="Basic residues" evidence="1">
    <location>
        <begin position="245"/>
        <end position="254"/>
    </location>
</feature>
<evidence type="ECO:0000256" key="1">
    <source>
        <dbReference type="SAM" id="MobiDB-lite"/>
    </source>
</evidence>
<comment type="caution">
    <text evidence="3">The sequence shown here is derived from an EMBL/GenBank/DDBJ whole genome shotgun (WGS) entry which is preliminary data.</text>
</comment>
<evidence type="ECO:0000259" key="2">
    <source>
        <dbReference type="SMART" id="SM00731"/>
    </source>
</evidence>
<name>A0A1V6QQ23_9EURO</name>
<feature type="compositionally biased region" description="Acidic residues" evidence="1">
    <location>
        <begin position="198"/>
        <end position="218"/>
    </location>
</feature>
<dbReference type="AlphaFoldDB" id="A0A1V6QQ23"/>
<feature type="compositionally biased region" description="Low complexity" evidence="1">
    <location>
        <begin position="279"/>
        <end position="288"/>
    </location>
</feature>
<feature type="region of interest" description="Disordered" evidence="1">
    <location>
        <begin position="613"/>
        <end position="633"/>
    </location>
</feature>
<feature type="compositionally biased region" description="Basic and acidic residues" evidence="1">
    <location>
        <begin position="97"/>
        <end position="107"/>
    </location>
</feature>
<feature type="region of interest" description="Disordered" evidence="1">
    <location>
        <begin position="1"/>
        <end position="435"/>
    </location>
</feature>
<dbReference type="PANTHER" id="PTHR23099:SF0">
    <property type="entry name" value="GERM CELL NUCLEAR ACIDIC PROTEIN"/>
    <property type="match status" value="1"/>
</dbReference>
<feature type="compositionally biased region" description="Basic and acidic residues" evidence="1">
    <location>
        <begin position="255"/>
        <end position="271"/>
    </location>
</feature>
<dbReference type="Pfam" id="PF10263">
    <property type="entry name" value="SprT-like"/>
    <property type="match status" value="1"/>
</dbReference>
<accession>A0A1V6QQ23</accession>
<feature type="compositionally biased region" description="Basic and acidic residues" evidence="1">
    <location>
        <begin position="621"/>
        <end position="633"/>
    </location>
</feature>
<feature type="compositionally biased region" description="Polar residues" evidence="1">
    <location>
        <begin position="1"/>
        <end position="26"/>
    </location>
</feature>
<feature type="compositionally biased region" description="Polar residues" evidence="1">
    <location>
        <begin position="354"/>
        <end position="386"/>
    </location>
</feature>
<dbReference type="SMART" id="SM00731">
    <property type="entry name" value="SprT"/>
    <property type="match status" value="1"/>
</dbReference>
<feature type="compositionally biased region" description="Basic and acidic residues" evidence="1">
    <location>
        <begin position="291"/>
        <end position="300"/>
    </location>
</feature>
<dbReference type="GO" id="GO:0006950">
    <property type="term" value="P:response to stress"/>
    <property type="evidence" value="ECO:0007669"/>
    <property type="project" value="UniProtKB-ARBA"/>
</dbReference>
<dbReference type="GO" id="GO:0005634">
    <property type="term" value="C:nucleus"/>
    <property type="evidence" value="ECO:0007669"/>
    <property type="project" value="TreeGrafter"/>
</dbReference>
<dbReference type="STRING" id="416450.A0A1V6QQ23"/>
<feature type="compositionally biased region" description="Low complexity" evidence="1">
    <location>
        <begin position="51"/>
        <end position="65"/>
    </location>
</feature>
<sequence length="633" mass="69777">MARLNTANPLVNKLSSTKTSAKTPANASPKKPTRRPSPTPTPDMLDDILLPSISSANTSQSASPIKSPMRTKSQMQRGTAPGTGAFDILPDNNSTCESEHESHDSPGMKKKPRALGLSRVNSLLLSRPARPVQSRHRPSIKSDTDDDKENDVSDEFADEYPAVNRSPPRQSTAQLPVRNRATHTSVSQSVIAAQREEDQSEGDSFDSLDDFIVSDDNELSYHGNPESEGSETEPEIMPPSPERSPRKRLMRGRRPSPERKPSPQREAKLEKSFMVAEEVSMSPKYKVSSPKKKESKKEIARATPSPVYESPIFQVDASEPRTEPSSSSQFSLDSSTNIIDSLRELELDSEDESPSPTARIESSSSPEAPSQLPSRNPLQFLVNRSVTPVDKSPMTPKVKSTPRKGADKPPSKTALKKAEAAERRQAKDEKKAFDQNKESYAETFIRILDETVANGEVARMTQSTGGIKIKWNNLLQSTAGRAMHHITSPRSPGSNSEYSAMIELNPKVLDSNDRILCTATHEYCHLANGLISRQGGHGPSFHAWGARCVEAMAGHHEYGGGRIKVTTKHSYEIDYKYSWECQGCQRKFGRSSKSIDPERQRCPCMGMLVQVKPKPRAKKAAKGDNKENEKPAV</sequence>
<feature type="compositionally biased region" description="Low complexity" evidence="1">
    <location>
        <begin position="325"/>
        <end position="335"/>
    </location>
</feature>
<protein>
    <recommendedName>
        <fullName evidence="2">SprT-like domain-containing protein</fullName>
    </recommendedName>
</protein>
<organism evidence="3 4">
    <name type="scientific">Penicillium antarcticum</name>
    <dbReference type="NCBI Taxonomy" id="416450"/>
    <lineage>
        <taxon>Eukaryota</taxon>
        <taxon>Fungi</taxon>
        <taxon>Dikarya</taxon>
        <taxon>Ascomycota</taxon>
        <taxon>Pezizomycotina</taxon>
        <taxon>Eurotiomycetes</taxon>
        <taxon>Eurotiomycetidae</taxon>
        <taxon>Eurotiales</taxon>
        <taxon>Aspergillaceae</taxon>
        <taxon>Penicillium</taxon>
    </lineage>
</organism>